<keyword evidence="5" id="KW-1185">Reference proteome</keyword>
<dbReference type="RefSeq" id="WP_014183068.1">
    <property type="nucleotide sequence ID" value="NC_016584.1"/>
</dbReference>
<accession>G7WAA5</accession>
<keyword evidence="3" id="KW-0732">Signal</keyword>
<reference evidence="5" key="1">
    <citation type="submission" date="2011-11" db="EMBL/GenBank/DDBJ databases">
        <title>Complete sequence of Desulfosporosinus orientis DSM 765.</title>
        <authorList>
            <person name="Lucas S."/>
            <person name="Han J."/>
            <person name="Lapidus A."/>
            <person name="Cheng J.-F."/>
            <person name="Goodwin L."/>
            <person name="Pitluck S."/>
            <person name="Peters L."/>
            <person name="Ovchinnikova G."/>
            <person name="Teshima H."/>
            <person name="Detter J.C."/>
            <person name="Han C."/>
            <person name="Tapia R."/>
            <person name="Land M."/>
            <person name="Hauser L."/>
            <person name="Kyrpides N."/>
            <person name="Ivanova N."/>
            <person name="Pagani I."/>
            <person name="Pester M."/>
            <person name="Spring S."/>
            <person name="Ollivier B."/>
            <person name="Rattei T."/>
            <person name="Klenk H.-P."/>
            <person name="Wagner M."/>
            <person name="Loy A."/>
            <person name="Woyke T."/>
        </authorList>
    </citation>
    <scope>NUCLEOTIDE SEQUENCE [LARGE SCALE GENOMIC DNA]</scope>
    <source>
        <strain evidence="5">ATCC 19365 / DSM 765 / NCIMB 8382 / VKM B-1628</strain>
    </source>
</reference>
<dbReference type="eggNOG" id="ENOG5032D7X">
    <property type="taxonomic scope" value="Bacteria"/>
</dbReference>
<sequence>MTRKTKLLFTMILLLLSLGIHGLSPNAAWAKSSSLKATNFQVDVKPEYDDPRTLVIYQGDFTNPGTETIKKDTLISFVIPKGAEIGMACEITAQGGHNCQPYTTQDLGDNKVKLSWKITKDITPNQNYPVYLEFYYDNGSVPPNKTFNYMFFPADDMDNLELTITTPKNVSSFVTTPAASTTGKDSKGLDTYSLNYKNRTSKDVVQVKVDYIKSDNTPSFAKTQNSDSTPPSTSSPWNNQLGKPQVILPIVLIIVILAGILIIALNKNKHSAKKISDGGISRKIGPAFEARHEAEARNLEKIKLRHMLLEGKIDVDTYKQLFAEIQEEHQ</sequence>
<keyword evidence="2" id="KW-0472">Membrane</keyword>
<evidence type="ECO:0000256" key="3">
    <source>
        <dbReference type="SAM" id="SignalP"/>
    </source>
</evidence>
<feature type="chain" id="PRO_5038607010" description="SHOCT domain-containing protein" evidence="3">
    <location>
        <begin position="23"/>
        <end position="330"/>
    </location>
</feature>
<reference evidence="4 5" key="2">
    <citation type="journal article" date="2012" name="J. Bacteriol.">
        <title>Complete genome sequences of Desulfosporosinus orientis DSM765T, Desulfosporosinus youngiae DSM17734T, Desulfosporosinus meridiei DSM13257T, and Desulfosporosinus acidiphilus DSM22704T.</title>
        <authorList>
            <person name="Pester M."/>
            <person name="Brambilla E."/>
            <person name="Alazard D."/>
            <person name="Rattei T."/>
            <person name="Weinmaier T."/>
            <person name="Han J."/>
            <person name="Lucas S."/>
            <person name="Lapidus A."/>
            <person name="Cheng J.F."/>
            <person name="Goodwin L."/>
            <person name="Pitluck S."/>
            <person name="Peters L."/>
            <person name="Ovchinnikova G."/>
            <person name="Teshima H."/>
            <person name="Detter J.C."/>
            <person name="Han C.S."/>
            <person name="Tapia R."/>
            <person name="Land M.L."/>
            <person name="Hauser L."/>
            <person name="Kyrpides N.C."/>
            <person name="Ivanova N.N."/>
            <person name="Pagani I."/>
            <person name="Huntmann M."/>
            <person name="Wei C.L."/>
            <person name="Davenport K.W."/>
            <person name="Daligault H."/>
            <person name="Chain P.S."/>
            <person name="Chen A."/>
            <person name="Mavromatis K."/>
            <person name="Markowitz V."/>
            <person name="Szeto E."/>
            <person name="Mikhailova N."/>
            <person name="Pati A."/>
            <person name="Wagner M."/>
            <person name="Woyke T."/>
            <person name="Ollivier B."/>
            <person name="Klenk H.P."/>
            <person name="Spring S."/>
            <person name="Loy A."/>
        </authorList>
    </citation>
    <scope>NUCLEOTIDE SEQUENCE [LARGE SCALE GENOMIC DNA]</scope>
    <source>
        <strain evidence="5">ATCC 19365 / DSM 765 / NCIMB 8382 / VKM B-1628</strain>
    </source>
</reference>
<evidence type="ECO:0000256" key="2">
    <source>
        <dbReference type="SAM" id="Phobius"/>
    </source>
</evidence>
<name>G7WAA5_DESOD</name>
<evidence type="ECO:0000256" key="1">
    <source>
        <dbReference type="SAM" id="MobiDB-lite"/>
    </source>
</evidence>
<proteinExistence type="predicted"/>
<dbReference type="Proteomes" id="UP000006346">
    <property type="component" value="Chromosome"/>
</dbReference>
<keyword evidence="2" id="KW-1133">Transmembrane helix</keyword>
<protein>
    <recommendedName>
        <fullName evidence="6">SHOCT domain-containing protein</fullName>
    </recommendedName>
</protein>
<evidence type="ECO:0000313" key="4">
    <source>
        <dbReference type="EMBL" id="AET66243.1"/>
    </source>
</evidence>
<dbReference type="KEGG" id="dor:Desor_0542"/>
<dbReference type="HOGENOM" id="CLU_069540_0_0_9"/>
<feature type="compositionally biased region" description="Low complexity" evidence="1">
    <location>
        <begin position="223"/>
        <end position="239"/>
    </location>
</feature>
<feature type="region of interest" description="Disordered" evidence="1">
    <location>
        <begin position="216"/>
        <end position="239"/>
    </location>
</feature>
<keyword evidence="2" id="KW-0812">Transmembrane</keyword>
<evidence type="ECO:0000313" key="5">
    <source>
        <dbReference type="Proteomes" id="UP000006346"/>
    </source>
</evidence>
<gene>
    <name evidence="4" type="ordered locus">Desor_0542</name>
</gene>
<dbReference type="OrthoDB" id="1793330at2"/>
<evidence type="ECO:0008006" key="6">
    <source>
        <dbReference type="Google" id="ProtNLM"/>
    </source>
</evidence>
<feature type="signal peptide" evidence="3">
    <location>
        <begin position="1"/>
        <end position="22"/>
    </location>
</feature>
<dbReference type="STRING" id="768706.Desor_0542"/>
<organism evidence="4 5">
    <name type="scientific">Desulfosporosinus orientis (strain ATCC 19365 / DSM 765 / NCIMB 8382 / VKM B-1628 / Singapore I)</name>
    <name type="common">Desulfotomaculum orientis</name>
    <dbReference type="NCBI Taxonomy" id="768706"/>
    <lineage>
        <taxon>Bacteria</taxon>
        <taxon>Bacillati</taxon>
        <taxon>Bacillota</taxon>
        <taxon>Clostridia</taxon>
        <taxon>Eubacteriales</taxon>
        <taxon>Desulfitobacteriaceae</taxon>
        <taxon>Desulfosporosinus</taxon>
    </lineage>
</organism>
<dbReference type="EMBL" id="CP003108">
    <property type="protein sequence ID" value="AET66243.1"/>
    <property type="molecule type" value="Genomic_DNA"/>
</dbReference>
<dbReference type="AlphaFoldDB" id="G7WAA5"/>
<dbReference type="PATRIC" id="fig|768706.3.peg.513"/>
<feature type="transmembrane region" description="Helical" evidence="2">
    <location>
        <begin position="246"/>
        <end position="265"/>
    </location>
</feature>